<dbReference type="KEGG" id="bca:BCE_0187"/>
<keyword evidence="1" id="KW-1133">Transmembrane helix</keyword>
<organism evidence="2 3">
    <name type="scientific">Bacillus cereus (strain ATCC 10987 / NRS 248)</name>
    <dbReference type="NCBI Taxonomy" id="222523"/>
    <lineage>
        <taxon>Bacteria</taxon>
        <taxon>Bacillati</taxon>
        <taxon>Bacillota</taxon>
        <taxon>Bacilli</taxon>
        <taxon>Bacillales</taxon>
        <taxon>Bacillaceae</taxon>
        <taxon>Bacillus</taxon>
        <taxon>Bacillus cereus group</taxon>
    </lineage>
</organism>
<evidence type="ECO:0000256" key="1">
    <source>
        <dbReference type="SAM" id="Phobius"/>
    </source>
</evidence>
<evidence type="ECO:0000313" key="2">
    <source>
        <dbReference type="EMBL" id="AAS39123.1"/>
    </source>
</evidence>
<feature type="transmembrane region" description="Helical" evidence="1">
    <location>
        <begin position="75"/>
        <end position="102"/>
    </location>
</feature>
<feature type="transmembrane region" description="Helical" evidence="1">
    <location>
        <begin position="20"/>
        <end position="38"/>
    </location>
</feature>
<dbReference type="AlphaFoldDB" id="Q73F20"/>
<accession>Q73F20</accession>
<keyword evidence="1" id="KW-0472">Membrane</keyword>
<reference evidence="2 3" key="1">
    <citation type="journal article" date="2004" name="Nucleic Acids Res.">
        <title>The genome sequence of Bacillus cereus ATCC 10987 reveals metabolic adaptations and a large plasmid related to Bacillus anthracis pXO1.</title>
        <authorList>
            <person name="Rasko D.A."/>
            <person name="Ravel J."/>
            <person name="Okstad O.A."/>
            <person name="Helgason E."/>
            <person name="Cer R.Z."/>
            <person name="Jiang L."/>
            <person name="Shores K.A."/>
            <person name="Fouts D.E."/>
            <person name="Tourasse N.J."/>
            <person name="Angiuoli S.V."/>
            <person name="Kolonay J."/>
            <person name="Nelson W.C."/>
            <person name="Kolsto A.-B."/>
            <person name="Fraser C.M."/>
            <person name="Read T.D."/>
        </authorList>
    </citation>
    <scope>NUCLEOTIDE SEQUENCE [LARGE SCALE GENOMIC DNA]</scope>
    <source>
        <strain evidence="3">ATCC 10987 / NRS 248</strain>
    </source>
</reference>
<dbReference type="Proteomes" id="UP000002527">
    <property type="component" value="Chromosome"/>
</dbReference>
<evidence type="ECO:0000313" key="3">
    <source>
        <dbReference type="Proteomes" id="UP000002527"/>
    </source>
</evidence>
<keyword evidence="1" id="KW-0812">Transmembrane</keyword>
<dbReference type="HOGENOM" id="CLU_1412642_0_0_9"/>
<sequence>MIRQKSRSVRYNIGSKKYRLCAFQLLEALFKKVFLFLLKFRQVMMEVFIMPKISTFMYSEGAVNETVPNGQRLHIVAPLLIFTPMFIPGTLSFSVSMGIIGIDVDKDHIFQFKFKTPVNGEAPLIDTGEINFPRVNDPSIYDLPLDMRGIMLNFGFQNVVFRNEGTYISEVFLDGESLGEFPINVKGKEKLQ</sequence>
<gene>
    <name evidence="2" type="ordered locus">BCE_0187</name>
</gene>
<name>Q73F20_BACC1</name>
<protein>
    <submittedName>
        <fullName evidence="2">Uncharacterized protein</fullName>
    </submittedName>
</protein>
<proteinExistence type="predicted"/>
<dbReference type="EMBL" id="AE017194">
    <property type="protein sequence ID" value="AAS39123.1"/>
    <property type="molecule type" value="Genomic_DNA"/>
</dbReference>